<dbReference type="InterPro" id="IPR027417">
    <property type="entry name" value="P-loop_NTPase"/>
</dbReference>
<dbReference type="SUPFAM" id="SSF52540">
    <property type="entry name" value="P-loop containing nucleoside triphosphate hydrolases"/>
    <property type="match status" value="1"/>
</dbReference>
<dbReference type="STRING" id="146817.SAMN04488502_102318"/>
<proteinExistence type="inferred from homology"/>
<name>A0A1G9QWG8_9FIRM</name>
<dbReference type="GO" id="GO:0005886">
    <property type="term" value="C:plasma membrane"/>
    <property type="evidence" value="ECO:0007669"/>
    <property type="project" value="UniProtKB-SubCell"/>
</dbReference>
<gene>
    <name evidence="11" type="ORF">SAMN04488502_102318</name>
</gene>
<dbReference type="GO" id="GO:0016887">
    <property type="term" value="F:ATP hydrolysis activity"/>
    <property type="evidence" value="ECO:0007669"/>
    <property type="project" value="InterPro"/>
</dbReference>
<comment type="similarity">
    <text evidence="2">Belongs to the ABC transporter superfamily.</text>
</comment>
<evidence type="ECO:0000256" key="9">
    <source>
        <dbReference type="ARBA" id="ARBA00023136"/>
    </source>
</evidence>
<evidence type="ECO:0000313" key="12">
    <source>
        <dbReference type="Proteomes" id="UP000214880"/>
    </source>
</evidence>
<dbReference type="EMBL" id="FNHB01000002">
    <property type="protein sequence ID" value="SDM14947.1"/>
    <property type="molecule type" value="Genomic_DNA"/>
</dbReference>
<dbReference type="PANTHER" id="PTHR43297:SF14">
    <property type="entry name" value="ATPASE AAA-TYPE CORE DOMAIN-CONTAINING PROTEIN"/>
    <property type="match status" value="1"/>
</dbReference>
<keyword evidence="12" id="KW-1185">Reference proteome</keyword>
<evidence type="ECO:0000256" key="5">
    <source>
        <dbReference type="ARBA" id="ARBA00022519"/>
    </source>
</evidence>
<keyword evidence="5" id="KW-0997">Cell inner membrane</keyword>
<evidence type="ECO:0000256" key="6">
    <source>
        <dbReference type="ARBA" id="ARBA00022741"/>
    </source>
</evidence>
<reference evidence="11 12" key="1">
    <citation type="submission" date="2016-10" db="EMBL/GenBank/DDBJ databases">
        <authorList>
            <person name="de Groot N.N."/>
        </authorList>
    </citation>
    <scope>NUCLEOTIDE SEQUENCE [LARGE SCALE GENOMIC DNA]</scope>
    <source>
        <strain evidence="11 12">DSM 1736</strain>
    </source>
</reference>
<organism evidence="11 12">
    <name type="scientific">Dendrosporobacter quercicolus</name>
    <dbReference type="NCBI Taxonomy" id="146817"/>
    <lineage>
        <taxon>Bacteria</taxon>
        <taxon>Bacillati</taxon>
        <taxon>Bacillota</taxon>
        <taxon>Negativicutes</taxon>
        <taxon>Selenomonadales</taxon>
        <taxon>Sporomusaceae</taxon>
        <taxon>Dendrosporobacter</taxon>
    </lineage>
</organism>
<evidence type="ECO:0000256" key="1">
    <source>
        <dbReference type="ARBA" id="ARBA00004202"/>
    </source>
</evidence>
<evidence type="ECO:0000256" key="4">
    <source>
        <dbReference type="ARBA" id="ARBA00022475"/>
    </source>
</evidence>
<keyword evidence="4" id="KW-1003">Cell membrane</keyword>
<keyword evidence="8" id="KW-1278">Translocase</keyword>
<dbReference type="Gene3D" id="3.40.50.300">
    <property type="entry name" value="P-loop containing nucleotide triphosphate hydrolases"/>
    <property type="match status" value="1"/>
</dbReference>
<dbReference type="InterPro" id="IPR003439">
    <property type="entry name" value="ABC_transporter-like_ATP-bd"/>
</dbReference>
<dbReference type="InterPro" id="IPR003593">
    <property type="entry name" value="AAA+_ATPase"/>
</dbReference>
<evidence type="ECO:0000313" key="11">
    <source>
        <dbReference type="EMBL" id="SDM14947.1"/>
    </source>
</evidence>
<dbReference type="Proteomes" id="UP000214880">
    <property type="component" value="Unassembled WGS sequence"/>
</dbReference>
<evidence type="ECO:0000259" key="10">
    <source>
        <dbReference type="PROSITE" id="PS50893"/>
    </source>
</evidence>
<sequence length="283" mass="31249">MELLNVRELKIFCPDNRSLVHGISFSIQAGEWFALIGESGSGKSISAFSLADLLPNGLRREVRQITLSGQALTGLSKDELRNIRGTDIAYVFQDYQSAFTPYFTLGKQMDEVMQAHTGWSAAERRSRALRALAEVGLEGPEAYERYPFQLSGGQLQRAALALAMLMEPKLLIADEPTTALDAMSAATVLDLIARLKKDKGCAVLFITHDLRCVRRYADRVAIMQNGLIIESGEKKEVLDKPRETYTRNLLASVPPIHNVPRRLPVLGDELPEGEIFCAATANS</sequence>
<dbReference type="AlphaFoldDB" id="A0A1G9QWG8"/>
<protein>
    <submittedName>
        <fullName evidence="11">Peptide/nickel transport system ATP-binding protein</fullName>
    </submittedName>
</protein>
<keyword evidence="6" id="KW-0547">Nucleotide-binding</keyword>
<dbReference type="RefSeq" id="WP_092070809.1">
    <property type="nucleotide sequence ID" value="NZ_FNHB01000002.1"/>
</dbReference>
<dbReference type="InterPro" id="IPR017871">
    <property type="entry name" value="ABC_transporter-like_CS"/>
</dbReference>
<accession>A0A1G9QWG8</accession>
<evidence type="ECO:0000256" key="7">
    <source>
        <dbReference type="ARBA" id="ARBA00022840"/>
    </source>
</evidence>
<dbReference type="OrthoDB" id="9806285at2"/>
<keyword evidence="3" id="KW-0813">Transport</keyword>
<dbReference type="CDD" id="cd03257">
    <property type="entry name" value="ABC_NikE_OppD_transporters"/>
    <property type="match status" value="1"/>
</dbReference>
<dbReference type="PROSITE" id="PS50893">
    <property type="entry name" value="ABC_TRANSPORTER_2"/>
    <property type="match status" value="1"/>
</dbReference>
<comment type="subcellular location">
    <subcellularLocation>
        <location evidence="1">Cell membrane</location>
        <topology evidence="1">Peripheral membrane protein</topology>
    </subcellularLocation>
</comment>
<dbReference type="PROSITE" id="PS00211">
    <property type="entry name" value="ABC_TRANSPORTER_1"/>
    <property type="match status" value="1"/>
</dbReference>
<keyword evidence="9" id="KW-0472">Membrane</keyword>
<evidence type="ECO:0000256" key="3">
    <source>
        <dbReference type="ARBA" id="ARBA00022448"/>
    </source>
</evidence>
<evidence type="ECO:0000256" key="2">
    <source>
        <dbReference type="ARBA" id="ARBA00005417"/>
    </source>
</evidence>
<dbReference type="SMART" id="SM00382">
    <property type="entry name" value="AAA"/>
    <property type="match status" value="1"/>
</dbReference>
<dbReference type="Pfam" id="PF00005">
    <property type="entry name" value="ABC_tran"/>
    <property type="match status" value="1"/>
</dbReference>
<evidence type="ECO:0000256" key="8">
    <source>
        <dbReference type="ARBA" id="ARBA00022967"/>
    </source>
</evidence>
<keyword evidence="7 11" id="KW-0067">ATP-binding</keyword>
<feature type="domain" description="ABC transporter" evidence="10">
    <location>
        <begin position="1"/>
        <end position="250"/>
    </location>
</feature>
<dbReference type="InterPro" id="IPR050388">
    <property type="entry name" value="ABC_Ni/Peptide_Import"/>
</dbReference>
<dbReference type="PANTHER" id="PTHR43297">
    <property type="entry name" value="OLIGOPEPTIDE TRANSPORT ATP-BINDING PROTEIN APPD"/>
    <property type="match status" value="1"/>
</dbReference>
<dbReference type="GO" id="GO:0005524">
    <property type="term" value="F:ATP binding"/>
    <property type="evidence" value="ECO:0007669"/>
    <property type="project" value="UniProtKB-KW"/>
</dbReference>